<proteinExistence type="inferred from homology"/>
<feature type="transmembrane region" description="Helical" evidence="11">
    <location>
        <begin position="166"/>
        <end position="188"/>
    </location>
</feature>
<dbReference type="Proteomes" id="UP000664779">
    <property type="component" value="Unassembled WGS sequence"/>
</dbReference>
<dbReference type="InterPro" id="IPR035906">
    <property type="entry name" value="MetI-like_sf"/>
</dbReference>
<feature type="domain" description="ABC transmembrane type-1" evidence="13">
    <location>
        <begin position="56"/>
        <end position="243"/>
    </location>
</feature>
<accession>A0A939EQC5</accession>
<evidence type="ECO:0000313" key="14">
    <source>
        <dbReference type="EMBL" id="MBO0346739.1"/>
    </source>
</evidence>
<evidence type="ECO:0000256" key="5">
    <source>
        <dbReference type="ARBA" id="ARBA00022448"/>
    </source>
</evidence>
<feature type="transmembrane region" description="Helical" evidence="11">
    <location>
        <begin position="124"/>
        <end position="145"/>
    </location>
</feature>
<evidence type="ECO:0000256" key="7">
    <source>
        <dbReference type="ARBA" id="ARBA00022692"/>
    </source>
</evidence>
<evidence type="ECO:0000256" key="3">
    <source>
        <dbReference type="ARBA" id="ARBA00011557"/>
    </source>
</evidence>
<dbReference type="EMBL" id="JAFLNF010000007">
    <property type="protein sequence ID" value="MBO0346739.1"/>
    <property type="molecule type" value="Genomic_DNA"/>
</dbReference>
<dbReference type="Pfam" id="PF00528">
    <property type="entry name" value="BPD_transp_1"/>
    <property type="match status" value="1"/>
</dbReference>
<dbReference type="CDD" id="cd06261">
    <property type="entry name" value="TM_PBP2"/>
    <property type="match status" value="1"/>
</dbReference>
<protein>
    <recommendedName>
        <fullName evidence="4 12">sn-glycerol-3-phosphate transport system permease protein UgpE</fullName>
    </recommendedName>
</protein>
<dbReference type="AlphaFoldDB" id="A0A939EQC5"/>
<feature type="transmembrane region" description="Helical" evidence="11">
    <location>
        <begin position="81"/>
        <end position="104"/>
    </location>
</feature>
<name>A0A939EQC5_9HYPH</name>
<sequence>MCVPLCMVFLATTHEAGTPGSSGLTLVPGSHFLENYRDMLTLKAGFGGDITALGMIWNSFLLATGFAAVKVSFSLAAAYGLSYFRVPAAGFIFWLLLLSLMLPLESRFLPTFDVLTHFGLVDTTAGLVLPLAASGLGTIFFLQFLKTLPETLVEAARLDGAGPFRFFRDILVPLSAPMAGALFLVLFVTGWNQYLWPVLVTSSEDGYTLVRGLQYFGNGSLYGKMLACLAVLPPALLILVFQRQFVKGLFDGSH</sequence>
<evidence type="ECO:0000313" key="15">
    <source>
        <dbReference type="Proteomes" id="UP000664779"/>
    </source>
</evidence>
<dbReference type="GO" id="GO:0005886">
    <property type="term" value="C:plasma membrane"/>
    <property type="evidence" value="ECO:0007669"/>
    <property type="project" value="UniProtKB-SubCell"/>
</dbReference>
<keyword evidence="5 11" id="KW-0813">Transport</keyword>
<evidence type="ECO:0000256" key="9">
    <source>
        <dbReference type="ARBA" id="ARBA00023136"/>
    </source>
</evidence>
<evidence type="ECO:0000256" key="8">
    <source>
        <dbReference type="ARBA" id="ARBA00022989"/>
    </source>
</evidence>
<evidence type="ECO:0000256" key="1">
    <source>
        <dbReference type="ARBA" id="ARBA00004651"/>
    </source>
</evidence>
<evidence type="ECO:0000256" key="4">
    <source>
        <dbReference type="ARBA" id="ARBA00020515"/>
    </source>
</evidence>
<dbReference type="PANTHER" id="PTHR43744:SF8">
    <property type="entry name" value="SN-GLYCEROL-3-PHOSPHATE TRANSPORT SYSTEM PERMEASE PROTEIN UGPE"/>
    <property type="match status" value="1"/>
</dbReference>
<comment type="caution">
    <text evidence="12">Lacks conserved residue(s) required for the propagation of feature annotation.</text>
</comment>
<evidence type="ECO:0000256" key="12">
    <source>
        <dbReference type="RuleBase" id="RU363056"/>
    </source>
</evidence>
<reference evidence="14" key="1">
    <citation type="submission" date="2021-03" db="EMBL/GenBank/DDBJ databases">
        <title>Roseibium sp. CAU 1637 isolated from Incheon.</title>
        <authorList>
            <person name="Kim W."/>
        </authorList>
    </citation>
    <scope>NUCLEOTIDE SEQUENCE</scope>
    <source>
        <strain evidence="14">CAU 1637</strain>
    </source>
</reference>
<gene>
    <name evidence="12" type="primary">ugpE</name>
    <name evidence="14" type="ORF">J0X15_16040</name>
</gene>
<keyword evidence="6 12" id="KW-1003">Cell membrane</keyword>
<keyword evidence="15" id="KW-1185">Reference proteome</keyword>
<keyword evidence="7 11" id="KW-0812">Transmembrane</keyword>
<comment type="subcellular location">
    <subcellularLocation>
        <location evidence="12">Cell inner membrane</location>
        <topology evidence="12">Multi-pass membrane protein</topology>
    </subcellularLocation>
    <subcellularLocation>
        <location evidence="1 11">Cell membrane</location>
        <topology evidence="1 11">Multi-pass membrane protein</topology>
    </subcellularLocation>
</comment>
<dbReference type="InterPro" id="IPR000515">
    <property type="entry name" value="MetI-like"/>
</dbReference>
<comment type="caution">
    <text evidence="14">The sequence shown here is derived from an EMBL/GenBank/DDBJ whole genome shotgun (WGS) entry which is preliminary data.</text>
</comment>
<feature type="transmembrane region" description="Helical" evidence="11">
    <location>
        <begin position="47"/>
        <end position="69"/>
    </location>
</feature>
<evidence type="ECO:0000256" key="11">
    <source>
        <dbReference type="RuleBase" id="RU363032"/>
    </source>
</evidence>
<comment type="subunit">
    <text evidence="3 12">The complex is composed of two ATP-binding proteins (UgpC), two transmembrane proteins (UgpA and UgpE) and a solute-binding protein (UgpB).</text>
</comment>
<evidence type="ECO:0000259" key="13">
    <source>
        <dbReference type="PROSITE" id="PS50928"/>
    </source>
</evidence>
<dbReference type="GO" id="GO:0055085">
    <property type="term" value="P:transmembrane transport"/>
    <property type="evidence" value="ECO:0007669"/>
    <property type="project" value="InterPro"/>
</dbReference>
<keyword evidence="12" id="KW-0997">Cell inner membrane</keyword>
<dbReference type="Gene3D" id="1.10.3720.10">
    <property type="entry name" value="MetI-like"/>
    <property type="match status" value="1"/>
</dbReference>
<dbReference type="PANTHER" id="PTHR43744">
    <property type="entry name" value="ABC TRANSPORTER PERMEASE PROTEIN MG189-RELATED-RELATED"/>
    <property type="match status" value="1"/>
</dbReference>
<evidence type="ECO:0000256" key="6">
    <source>
        <dbReference type="ARBA" id="ARBA00022475"/>
    </source>
</evidence>
<dbReference type="SUPFAM" id="SSF161098">
    <property type="entry name" value="MetI-like"/>
    <property type="match status" value="1"/>
</dbReference>
<keyword evidence="8 11" id="KW-1133">Transmembrane helix</keyword>
<comment type="function">
    <text evidence="10 12">Part of the ABC transporter complex UgpBAEC involved in sn-glycerol-3-phosphate (G3P) import. Probably responsible for the translocation of the substrate across the membrane.</text>
</comment>
<evidence type="ECO:0000256" key="10">
    <source>
        <dbReference type="ARBA" id="ARBA00037054"/>
    </source>
</evidence>
<evidence type="ECO:0000256" key="2">
    <source>
        <dbReference type="ARBA" id="ARBA00009306"/>
    </source>
</evidence>
<keyword evidence="9 11" id="KW-0472">Membrane</keyword>
<feature type="transmembrane region" description="Helical" evidence="11">
    <location>
        <begin position="221"/>
        <end position="241"/>
    </location>
</feature>
<dbReference type="PROSITE" id="PS50928">
    <property type="entry name" value="ABC_TM1"/>
    <property type="match status" value="1"/>
</dbReference>
<organism evidence="14 15">
    <name type="scientific">Roseibium limicola</name>
    <dbReference type="NCBI Taxonomy" id="2816037"/>
    <lineage>
        <taxon>Bacteria</taxon>
        <taxon>Pseudomonadati</taxon>
        <taxon>Pseudomonadota</taxon>
        <taxon>Alphaproteobacteria</taxon>
        <taxon>Hyphomicrobiales</taxon>
        <taxon>Stappiaceae</taxon>
        <taxon>Roseibium</taxon>
    </lineage>
</organism>
<comment type="similarity">
    <text evidence="2 11">Belongs to the binding-protein-dependent transport system permease family.</text>
</comment>